<accession>A0AAW2F322</accession>
<evidence type="ECO:0000313" key="2">
    <source>
        <dbReference type="Proteomes" id="UP001430953"/>
    </source>
</evidence>
<dbReference type="Proteomes" id="UP001430953">
    <property type="component" value="Unassembled WGS sequence"/>
</dbReference>
<organism evidence="1 2">
    <name type="scientific">Cardiocondyla obscurior</name>
    <dbReference type="NCBI Taxonomy" id="286306"/>
    <lineage>
        <taxon>Eukaryota</taxon>
        <taxon>Metazoa</taxon>
        <taxon>Ecdysozoa</taxon>
        <taxon>Arthropoda</taxon>
        <taxon>Hexapoda</taxon>
        <taxon>Insecta</taxon>
        <taxon>Pterygota</taxon>
        <taxon>Neoptera</taxon>
        <taxon>Endopterygota</taxon>
        <taxon>Hymenoptera</taxon>
        <taxon>Apocrita</taxon>
        <taxon>Aculeata</taxon>
        <taxon>Formicoidea</taxon>
        <taxon>Formicidae</taxon>
        <taxon>Myrmicinae</taxon>
        <taxon>Cardiocondyla</taxon>
    </lineage>
</organism>
<sequence length="133" mass="15542">MRCSRKHTDIFSHTSKCRRRRLGNEHSFSVYRCRSTRRYVLRFVLRKNVSERQGLWRRRSARSVRRELRRVTSSSSASIITDLLDSPPSSATFNGFRRLPLPRRRICTSRVFSVAAVILNLSWTSDIGGTRGR</sequence>
<dbReference type="EMBL" id="JADYXP020000014">
    <property type="protein sequence ID" value="KAL0110304.1"/>
    <property type="molecule type" value="Genomic_DNA"/>
</dbReference>
<comment type="caution">
    <text evidence="1">The sequence shown here is derived from an EMBL/GenBank/DDBJ whole genome shotgun (WGS) entry which is preliminary data.</text>
</comment>
<keyword evidence="2" id="KW-1185">Reference proteome</keyword>
<gene>
    <name evidence="1" type="ORF">PUN28_013748</name>
</gene>
<proteinExistence type="predicted"/>
<evidence type="ECO:0000313" key="1">
    <source>
        <dbReference type="EMBL" id="KAL0110304.1"/>
    </source>
</evidence>
<name>A0AAW2F322_9HYME</name>
<reference evidence="1 2" key="1">
    <citation type="submission" date="2023-03" db="EMBL/GenBank/DDBJ databases">
        <title>High recombination rates correlate with genetic variation in Cardiocondyla obscurior ants.</title>
        <authorList>
            <person name="Errbii M."/>
        </authorList>
    </citation>
    <scope>NUCLEOTIDE SEQUENCE [LARGE SCALE GENOMIC DNA]</scope>
    <source>
        <strain evidence="1">Alpha-2009</strain>
        <tissue evidence="1">Whole body</tissue>
    </source>
</reference>
<protein>
    <submittedName>
        <fullName evidence="1">Uncharacterized protein</fullName>
    </submittedName>
</protein>
<dbReference type="AlphaFoldDB" id="A0AAW2F322"/>